<reference evidence="2 3" key="1">
    <citation type="submission" date="2019-05" db="EMBL/GenBank/DDBJ databases">
        <title>We sequenced the genome of Paenibacillus hemerocallicola KCTC 33185 for further insight into its adaptation and study the phylogeny of Paenibacillus.</title>
        <authorList>
            <person name="Narsing Rao M.P."/>
        </authorList>
    </citation>
    <scope>NUCLEOTIDE SEQUENCE [LARGE SCALE GENOMIC DNA]</scope>
    <source>
        <strain evidence="2 3">KCTC 33185</strain>
    </source>
</reference>
<name>A0A5C4T3Z5_9BACL</name>
<dbReference type="RefSeq" id="WP_139605038.1">
    <property type="nucleotide sequence ID" value="NZ_VDCQ01000042.1"/>
</dbReference>
<dbReference type="AlphaFoldDB" id="A0A5C4T3Z5"/>
<evidence type="ECO:0008006" key="4">
    <source>
        <dbReference type="Google" id="ProtNLM"/>
    </source>
</evidence>
<protein>
    <recommendedName>
        <fullName evidence="4">Protease complex subunit PrcB family protein</fullName>
    </recommendedName>
</protein>
<evidence type="ECO:0000256" key="1">
    <source>
        <dbReference type="SAM" id="SignalP"/>
    </source>
</evidence>
<keyword evidence="1" id="KW-0732">Signal</keyword>
<feature type="signal peptide" evidence="1">
    <location>
        <begin position="1"/>
        <end position="21"/>
    </location>
</feature>
<keyword evidence="3" id="KW-1185">Reference proteome</keyword>
<sequence>MRICRFTIWAGAALLTSGLLAGCSSDNSAIEAKSITEAIGGGSASAAPASIAVAYESMLYAKYSDRYAWESLPADRRLDDGLRTAYERYRKSVPGGFLVKEDADYYFICVSVGRKLSASEGFEIEAVRLSEAAPEGRPLLTIAVKPRDNEPVPDGSAGDVFVTSLIRISKKALPDRVDIADLSMVGA</sequence>
<gene>
    <name evidence="2" type="ORF">FE784_25245</name>
</gene>
<proteinExistence type="predicted"/>
<organism evidence="2 3">
    <name type="scientific">Paenibacillus hemerocallicola</name>
    <dbReference type="NCBI Taxonomy" id="1172614"/>
    <lineage>
        <taxon>Bacteria</taxon>
        <taxon>Bacillati</taxon>
        <taxon>Bacillota</taxon>
        <taxon>Bacilli</taxon>
        <taxon>Bacillales</taxon>
        <taxon>Paenibacillaceae</taxon>
        <taxon>Paenibacillus</taxon>
    </lineage>
</organism>
<evidence type="ECO:0000313" key="2">
    <source>
        <dbReference type="EMBL" id="TNJ63485.1"/>
    </source>
</evidence>
<dbReference type="EMBL" id="VDCQ01000042">
    <property type="protein sequence ID" value="TNJ63485.1"/>
    <property type="molecule type" value="Genomic_DNA"/>
</dbReference>
<comment type="caution">
    <text evidence="2">The sequence shown here is derived from an EMBL/GenBank/DDBJ whole genome shotgun (WGS) entry which is preliminary data.</text>
</comment>
<dbReference type="Proteomes" id="UP000307943">
    <property type="component" value="Unassembled WGS sequence"/>
</dbReference>
<feature type="chain" id="PRO_5038597892" description="Protease complex subunit PrcB family protein" evidence="1">
    <location>
        <begin position="22"/>
        <end position="187"/>
    </location>
</feature>
<dbReference type="OrthoDB" id="2663118at2"/>
<accession>A0A5C4T3Z5</accession>
<evidence type="ECO:0000313" key="3">
    <source>
        <dbReference type="Proteomes" id="UP000307943"/>
    </source>
</evidence>
<dbReference type="PROSITE" id="PS51257">
    <property type="entry name" value="PROKAR_LIPOPROTEIN"/>
    <property type="match status" value="1"/>
</dbReference>